<dbReference type="Pfam" id="PF07731">
    <property type="entry name" value="Cu-oxidase_2"/>
    <property type="match status" value="1"/>
</dbReference>
<dbReference type="Gene3D" id="2.60.40.420">
    <property type="entry name" value="Cupredoxins - blue copper proteins"/>
    <property type="match status" value="1"/>
</dbReference>
<dbReference type="InterPro" id="IPR008972">
    <property type="entry name" value="Cupredoxin"/>
</dbReference>
<dbReference type="SUPFAM" id="SSF49503">
    <property type="entry name" value="Cupredoxins"/>
    <property type="match status" value="1"/>
</dbReference>
<feature type="domain" description="Plastocyanin-like" evidence="1">
    <location>
        <begin position="3"/>
        <end position="38"/>
    </location>
</feature>
<comment type="caution">
    <text evidence="2">The sequence shown here is derived from an EMBL/GenBank/DDBJ whole genome shotgun (WGS) entry which is preliminary data.</text>
</comment>
<dbReference type="AlphaFoldDB" id="A0A9P6Q6V6"/>
<accession>A0A9P6Q6V6</accession>
<protein>
    <recommendedName>
        <fullName evidence="1">Plastocyanin-like domain-containing protein</fullName>
    </recommendedName>
</protein>
<evidence type="ECO:0000313" key="2">
    <source>
        <dbReference type="EMBL" id="KAG0261857.1"/>
    </source>
</evidence>
<dbReference type="Proteomes" id="UP000807716">
    <property type="component" value="Unassembled WGS sequence"/>
</dbReference>
<reference evidence="2" key="1">
    <citation type="journal article" date="2020" name="Fungal Divers.">
        <title>Resolving the Mortierellaceae phylogeny through synthesis of multi-gene phylogenetics and phylogenomics.</title>
        <authorList>
            <person name="Vandepol N."/>
            <person name="Liber J."/>
            <person name="Desiro A."/>
            <person name="Na H."/>
            <person name="Kennedy M."/>
            <person name="Barry K."/>
            <person name="Grigoriev I.V."/>
            <person name="Miller A.N."/>
            <person name="O'Donnell K."/>
            <person name="Stajich J.E."/>
            <person name="Bonito G."/>
        </authorList>
    </citation>
    <scope>NUCLEOTIDE SEQUENCE</scope>
    <source>
        <strain evidence="2">BC1065</strain>
    </source>
</reference>
<keyword evidence="3" id="KW-1185">Reference proteome</keyword>
<evidence type="ECO:0000259" key="1">
    <source>
        <dbReference type="Pfam" id="PF07731"/>
    </source>
</evidence>
<dbReference type="GO" id="GO:0016491">
    <property type="term" value="F:oxidoreductase activity"/>
    <property type="evidence" value="ECO:0007669"/>
    <property type="project" value="InterPro"/>
</dbReference>
<dbReference type="GO" id="GO:0005507">
    <property type="term" value="F:copper ion binding"/>
    <property type="evidence" value="ECO:0007669"/>
    <property type="project" value="InterPro"/>
</dbReference>
<name>A0A9P6Q6V6_9FUNG</name>
<dbReference type="InterPro" id="IPR011706">
    <property type="entry name" value="Cu-oxidase_C"/>
</dbReference>
<gene>
    <name evidence="2" type="ORF">DFQ27_002736</name>
</gene>
<evidence type="ECO:0000313" key="3">
    <source>
        <dbReference type="Proteomes" id="UP000807716"/>
    </source>
</evidence>
<sequence>MTSLTIRFQADNAGAWFFHRHSYGMNAEAGLSATFIEASEVFSVSGKPDPFHIQQCIAQGILEVALLQDVKGMGQYGQRCWSWPLAREDQDEVWRQFDRALIEITRHASTATMAKQMFKPVVMTGADDEKMFRFVFPTSAHLLEDGPKAFKIEALTRPEEQAVEDLQLEVALNAHHYGAMADDYSLAEDSGSL</sequence>
<dbReference type="OrthoDB" id="2439141at2759"/>
<dbReference type="EMBL" id="JAAAJB010000204">
    <property type="protein sequence ID" value="KAG0261857.1"/>
    <property type="molecule type" value="Genomic_DNA"/>
</dbReference>
<proteinExistence type="predicted"/>
<organism evidence="2 3">
    <name type="scientific">Actinomortierella ambigua</name>
    <dbReference type="NCBI Taxonomy" id="1343610"/>
    <lineage>
        <taxon>Eukaryota</taxon>
        <taxon>Fungi</taxon>
        <taxon>Fungi incertae sedis</taxon>
        <taxon>Mucoromycota</taxon>
        <taxon>Mortierellomycotina</taxon>
        <taxon>Mortierellomycetes</taxon>
        <taxon>Mortierellales</taxon>
        <taxon>Mortierellaceae</taxon>
        <taxon>Actinomortierella</taxon>
    </lineage>
</organism>